<feature type="compositionally biased region" description="Pro residues" evidence="1">
    <location>
        <begin position="151"/>
        <end position="168"/>
    </location>
</feature>
<sequence length="360" mass="39568">MPTKTREYYLTTSSSRDFTWSFFKPASPQHSRSKPDPPPPNRAPDARRAKRLSVTEEQGQALMAPADVKARAQARSKPTKAKRPKPKKTGPKNAGPWSDWYVSDDRNYFWRARKAQNETWDYQLTPGYQEPAPTQDITPATSGGELGRPLSPIPESPPGCPSPSPSLPRDPTSPKSSWPTIITTSTGYPTEDLSASSSRTLVTLPREAEDSYQPGTALVPFVVTTNSSRTKTNDTKRSSNSKRPVGPVMRLLQEGRSRKNRARTEVTQSTANNTAAMTGTSGGKPQQGGNYANNGNFGTGGVTVIKNRTASSFARKLHAKVKSEKELKVDPKKRVRMWLKGVEVDLAPMPLDAQGFPIYR</sequence>
<dbReference type="AlphaFoldDB" id="A0AAN6PP63"/>
<dbReference type="Proteomes" id="UP001303115">
    <property type="component" value="Unassembled WGS sequence"/>
</dbReference>
<protein>
    <submittedName>
        <fullName evidence="2">Uncharacterized protein</fullName>
    </submittedName>
</protein>
<dbReference type="EMBL" id="MU854327">
    <property type="protein sequence ID" value="KAK4043453.1"/>
    <property type="molecule type" value="Genomic_DNA"/>
</dbReference>
<feature type="region of interest" description="Disordered" evidence="1">
    <location>
        <begin position="121"/>
        <end position="196"/>
    </location>
</feature>
<name>A0AAN6PP63_9PEZI</name>
<reference evidence="3" key="1">
    <citation type="journal article" date="2023" name="Mol. Phylogenet. Evol.">
        <title>Genome-scale phylogeny and comparative genomics of the fungal order Sordariales.</title>
        <authorList>
            <person name="Hensen N."/>
            <person name="Bonometti L."/>
            <person name="Westerberg I."/>
            <person name="Brannstrom I.O."/>
            <person name="Guillou S."/>
            <person name="Cros-Aarteil S."/>
            <person name="Calhoun S."/>
            <person name="Haridas S."/>
            <person name="Kuo A."/>
            <person name="Mondo S."/>
            <person name="Pangilinan J."/>
            <person name="Riley R."/>
            <person name="LaButti K."/>
            <person name="Andreopoulos B."/>
            <person name="Lipzen A."/>
            <person name="Chen C."/>
            <person name="Yan M."/>
            <person name="Daum C."/>
            <person name="Ng V."/>
            <person name="Clum A."/>
            <person name="Steindorff A."/>
            <person name="Ohm R.A."/>
            <person name="Martin F."/>
            <person name="Silar P."/>
            <person name="Natvig D.O."/>
            <person name="Lalanne C."/>
            <person name="Gautier V."/>
            <person name="Ament-Velasquez S.L."/>
            <person name="Kruys A."/>
            <person name="Hutchinson M.I."/>
            <person name="Powell A.J."/>
            <person name="Barry K."/>
            <person name="Miller A.N."/>
            <person name="Grigoriev I.V."/>
            <person name="Debuchy R."/>
            <person name="Gladieux P."/>
            <person name="Hiltunen Thoren M."/>
            <person name="Johannesson H."/>
        </authorList>
    </citation>
    <scope>NUCLEOTIDE SEQUENCE [LARGE SCALE GENOMIC DNA]</scope>
    <source>
        <strain evidence="3">CBS 284.82</strain>
    </source>
</reference>
<evidence type="ECO:0000313" key="2">
    <source>
        <dbReference type="EMBL" id="KAK4043453.1"/>
    </source>
</evidence>
<evidence type="ECO:0000256" key="1">
    <source>
        <dbReference type="SAM" id="MobiDB-lite"/>
    </source>
</evidence>
<gene>
    <name evidence="2" type="ORF">C8A01DRAFT_32379</name>
</gene>
<organism evidence="2 3">
    <name type="scientific">Parachaetomium inaequale</name>
    <dbReference type="NCBI Taxonomy" id="2588326"/>
    <lineage>
        <taxon>Eukaryota</taxon>
        <taxon>Fungi</taxon>
        <taxon>Dikarya</taxon>
        <taxon>Ascomycota</taxon>
        <taxon>Pezizomycotina</taxon>
        <taxon>Sordariomycetes</taxon>
        <taxon>Sordariomycetidae</taxon>
        <taxon>Sordariales</taxon>
        <taxon>Chaetomiaceae</taxon>
        <taxon>Parachaetomium</taxon>
    </lineage>
</organism>
<evidence type="ECO:0000313" key="3">
    <source>
        <dbReference type="Proteomes" id="UP001303115"/>
    </source>
</evidence>
<proteinExistence type="predicted"/>
<accession>A0AAN6PP63</accession>
<keyword evidence="3" id="KW-1185">Reference proteome</keyword>
<feature type="compositionally biased region" description="Polar residues" evidence="1">
    <location>
        <begin position="173"/>
        <end position="196"/>
    </location>
</feature>
<comment type="caution">
    <text evidence="2">The sequence shown here is derived from an EMBL/GenBank/DDBJ whole genome shotgun (WGS) entry which is preliminary data.</text>
</comment>
<feature type="compositionally biased region" description="Basic residues" evidence="1">
    <location>
        <begin position="72"/>
        <end position="90"/>
    </location>
</feature>
<feature type="region of interest" description="Disordered" evidence="1">
    <location>
        <begin position="20"/>
        <end position="101"/>
    </location>
</feature>